<sequence length="307" mass="34231">MSLFSESRAYRIVSGDCARGRVSHAYLLVCPDMRNLRTFLKELAKLVMGADERSARLIDEESHSDCRIFPAEGEKMAVSDVKELLEGCYIKPVEGDRKVFVIDRMQDMLAPAQNKLLKVLEEPPENVYFILGTSSEFPVLSTVKSRAKRLDLVSFPQEQIERFIAENYRRADAKEIAALSGGVLGRAQELAESSEAGEEDMALFALNLSPASVPLAAKKYSSREELGKFLPRLRLIYRDILMLKLGREDLLLAGAEAKILRRAAARYSVAALVNAQELIGRAERDFKFNANAQAGIETLLFGILEGR</sequence>
<dbReference type="Pfam" id="PF13177">
    <property type="entry name" value="DNA_pol3_delta2"/>
    <property type="match status" value="1"/>
</dbReference>
<evidence type="ECO:0000313" key="2">
    <source>
        <dbReference type="Proteomes" id="UP000886750"/>
    </source>
</evidence>
<evidence type="ECO:0000313" key="1">
    <source>
        <dbReference type="EMBL" id="HIY97741.1"/>
    </source>
</evidence>
<dbReference type="GO" id="GO:0006261">
    <property type="term" value="P:DNA-templated DNA replication"/>
    <property type="evidence" value="ECO:0007669"/>
    <property type="project" value="TreeGrafter"/>
</dbReference>
<dbReference type="AlphaFoldDB" id="A0A9D2CTH2"/>
<dbReference type="PANTHER" id="PTHR11669:SF8">
    <property type="entry name" value="DNA POLYMERASE III SUBUNIT DELTA"/>
    <property type="match status" value="1"/>
</dbReference>
<dbReference type="InterPro" id="IPR027417">
    <property type="entry name" value="P-loop_NTPase"/>
</dbReference>
<dbReference type="Proteomes" id="UP000886750">
    <property type="component" value="Unassembled WGS sequence"/>
</dbReference>
<proteinExistence type="predicted"/>
<dbReference type="InterPro" id="IPR050238">
    <property type="entry name" value="DNA_Rep/Repair_Clamp_Loader"/>
</dbReference>
<dbReference type="EMBL" id="DXCQ01000075">
    <property type="protein sequence ID" value="HIY97741.1"/>
    <property type="molecule type" value="Genomic_DNA"/>
</dbReference>
<dbReference type="PANTHER" id="PTHR11669">
    <property type="entry name" value="REPLICATION FACTOR C / DNA POLYMERASE III GAMMA-TAU SUBUNIT"/>
    <property type="match status" value="1"/>
</dbReference>
<accession>A0A9D2CTH2</accession>
<reference evidence="1" key="1">
    <citation type="journal article" date="2021" name="PeerJ">
        <title>Extensive microbial diversity within the chicken gut microbiome revealed by metagenomics and culture.</title>
        <authorList>
            <person name="Gilroy R."/>
            <person name="Ravi A."/>
            <person name="Getino M."/>
            <person name="Pursley I."/>
            <person name="Horton D.L."/>
            <person name="Alikhan N.F."/>
            <person name="Baker D."/>
            <person name="Gharbi K."/>
            <person name="Hall N."/>
            <person name="Watson M."/>
            <person name="Adriaenssens E.M."/>
            <person name="Foster-Nyarko E."/>
            <person name="Jarju S."/>
            <person name="Secka A."/>
            <person name="Antonio M."/>
            <person name="Oren A."/>
            <person name="Chaudhuri R.R."/>
            <person name="La Ragione R."/>
            <person name="Hildebrand F."/>
            <person name="Pallen M.J."/>
        </authorList>
    </citation>
    <scope>NUCLEOTIDE SEQUENCE</scope>
    <source>
        <strain evidence="1">1345</strain>
    </source>
</reference>
<comment type="caution">
    <text evidence="1">The sequence shown here is derived from an EMBL/GenBank/DDBJ whole genome shotgun (WGS) entry which is preliminary data.</text>
</comment>
<organism evidence="1 2">
    <name type="scientific">Candidatus Borkfalkia excrementigallinarum</name>
    <dbReference type="NCBI Taxonomy" id="2838506"/>
    <lineage>
        <taxon>Bacteria</taxon>
        <taxon>Bacillati</taxon>
        <taxon>Bacillota</taxon>
        <taxon>Clostridia</taxon>
        <taxon>Christensenellales</taxon>
        <taxon>Christensenellaceae</taxon>
        <taxon>Candidatus Borkfalkia</taxon>
    </lineage>
</organism>
<protein>
    <recommendedName>
        <fullName evidence="3">DNA polymerase III subunit delta</fullName>
    </recommendedName>
</protein>
<dbReference type="Gene3D" id="3.40.50.300">
    <property type="entry name" value="P-loop containing nucleotide triphosphate hydrolases"/>
    <property type="match status" value="1"/>
</dbReference>
<evidence type="ECO:0008006" key="3">
    <source>
        <dbReference type="Google" id="ProtNLM"/>
    </source>
</evidence>
<dbReference type="SUPFAM" id="SSF52540">
    <property type="entry name" value="P-loop containing nucleoside triphosphate hydrolases"/>
    <property type="match status" value="1"/>
</dbReference>
<gene>
    <name evidence="1" type="ORF">H9729_08625</name>
</gene>
<reference evidence="1" key="2">
    <citation type="submission" date="2021-04" db="EMBL/GenBank/DDBJ databases">
        <authorList>
            <person name="Gilroy R."/>
        </authorList>
    </citation>
    <scope>NUCLEOTIDE SEQUENCE</scope>
    <source>
        <strain evidence="1">1345</strain>
    </source>
</reference>
<name>A0A9D2CTH2_9FIRM</name>